<proteinExistence type="predicted"/>
<organism evidence="1 2">
    <name type="scientific">Trifolium medium</name>
    <dbReference type="NCBI Taxonomy" id="97028"/>
    <lineage>
        <taxon>Eukaryota</taxon>
        <taxon>Viridiplantae</taxon>
        <taxon>Streptophyta</taxon>
        <taxon>Embryophyta</taxon>
        <taxon>Tracheophyta</taxon>
        <taxon>Spermatophyta</taxon>
        <taxon>Magnoliopsida</taxon>
        <taxon>eudicotyledons</taxon>
        <taxon>Gunneridae</taxon>
        <taxon>Pentapetalae</taxon>
        <taxon>rosids</taxon>
        <taxon>fabids</taxon>
        <taxon>Fabales</taxon>
        <taxon>Fabaceae</taxon>
        <taxon>Papilionoideae</taxon>
        <taxon>50 kb inversion clade</taxon>
        <taxon>NPAAA clade</taxon>
        <taxon>Hologalegina</taxon>
        <taxon>IRL clade</taxon>
        <taxon>Trifolieae</taxon>
        <taxon>Trifolium</taxon>
    </lineage>
</organism>
<accession>A0A392VIU4</accession>
<comment type="caution">
    <text evidence="1">The sequence shown here is derived from an EMBL/GenBank/DDBJ whole genome shotgun (WGS) entry which is preliminary data.</text>
</comment>
<dbReference type="AlphaFoldDB" id="A0A392VIU4"/>
<dbReference type="Proteomes" id="UP000265520">
    <property type="component" value="Unassembled WGS sequence"/>
</dbReference>
<feature type="non-terminal residue" evidence="1">
    <location>
        <position position="35"/>
    </location>
</feature>
<evidence type="ECO:0000313" key="1">
    <source>
        <dbReference type="EMBL" id="MCI88318.1"/>
    </source>
</evidence>
<sequence length="35" mass="3561">MLCFSVVSGLLRSVGIKASGLPPSGTIFLLICPSP</sequence>
<reference evidence="1 2" key="1">
    <citation type="journal article" date="2018" name="Front. Plant Sci.">
        <title>Red Clover (Trifolium pratense) and Zigzag Clover (T. medium) - A Picture of Genomic Similarities and Differences.</title>
        <authorList>
            <person name="Dluhosova J."/>
            <person name="Istvanek J."/>
            <person name="Nedelnik J."/>
            <person name="Repkova J."/>
        </authorList>
    </citation>
    <scope>NUCLEOTIDE SEQUENCE [LARGE SCALE GENOMIC DNA]</scope>
    <source>
        <strain evidence="2">cv. 10/8</strain>
        <tissue evidence="1">Leaf</tissue>
    </source>
</reference>
<protein>
    <submittedName>
        <fullName evidence="1">Uncharacterized protein</fullName>
    </submittedName>
</protein>
<keyword evidence="2" id="KW-1185">Reference proteome</keyword>
<dbReference type="EMBL" id="LXQA011189873">
    <property type="protein sequence ID" value="MCI88318.1"/>
    <property type="molecule type" value="Genomic_DNA"/>
</dbReference>
<evidence type="ECO:0000313" key="2">
    <source>
        <dbReference type="Proteomes" id="UP000265520"/>
    </source>
</evidence>
<name>A0A392VIU4_9FABA</name>